<dbReference type="SFLD" id="SFLDG00358">
    <property type="entry name" value="Main_(cytGST)"/>
    <property type="match status" value="1"/>
</dbReference>
<protein>
    <recommendedName>
        <fullName evidence="6">Glutathione transferase</fullName>
    </recommendedName>
</protein>
<dbReference type="Pfam" id="PF22041">
    <property type="entry name" value="GST_C_7"/>
    <property type="match status" value="1"/>
</dbReference>
<dbReference type="Proteomes" id="UP001213681">
    <property type="component" value="Unassembled WGS sequence"/>
</dbReference>
<dbReference type="SUPFAM" id="SSF47616">
    <property type="entry name" value="GST C-terminal domain-like"/>
    <property type="match status" value="1"/>
</dbReference>
<evidence type="ECO:0000313" key="5">
    <source>
        <dbReference type="Proteomes" id="UP001213681"/>
    </source>
</evidence>
<feature type="region of interest" description="Disordered" evidence="1">
    <location>
        <begin position="1"/>
        <end position="86"/>
    </location>
</feature>
<evidence type="ECO:0000256" key="1">
    <source>
        <dbReference type="SAM" id="MobiDB-lite"/>
    </source>
</evidence>
<sequence>MPTVDEVSIPTQTSQINHFSTSNPFAGFRPVENIPSAPRPRQPPPQSISTPSQHVAQLHRNVPQQRNSISSAQGSIQPPVSRFNGAPHHAQALNMTTIAPESSNVELAPQHSAFPQHDYVALVADAPDITSFMDSFPGHLQGMKFFKDPPDLDIWRNMLFNVDEMITLTEEQFQIYFPHIDNVYSHRSTQRYKRKPFASHYWDCRLKGRASGTPKSDDPNKKKRKRVARERDLCDVKIKITEYFPTAGVLEEVAVPEDMLPDMHSMFPLQGNGAFGVLSAPPSSGLPGDHPGANGKRYFTIQRVNGTGTQGQGLGCGHQHTLEDSDRVKKSSVQRILLKEDKERKKSMQNRNMSGQKSYHTKATGQAAVTVVQHSADSRLKLYGGCFWLTRCFSAQSPFVQRVWIALEMKKIPYQYIEVDPYLKPQSLLEVNPRGLVPALRHDDWGCYESTVLMEYLEDLNLGTALLPEDAKMRAHCRLWADHINRNIVPNFYRVLQEQDPQKQVENAKELRDAFEKLIEAAHPVGPFFMGPHMSFVDVQAAPWVIRLRRVLKPYRGWHDAEEGTRWASWVNAIDTNEHVRATTSSDELYMDSYARYAENRPNTSQVANAINSGRGLP</sequence>
<dbReference type="InterPro" id="IPR054416">
    <property type="entry name" value="GST_UstS-like_C"/>
</dbReference>
<dbReference type="GeneID" id="81598961"/>
<dbReference type="SFLD" id="SFLDS00019">
    <property type="entry name" value="Glutathione_Transferase_(cytos"/>
    <property type="match status" value="1"/>
</dbReference>
<dbReference type="CDD" id="cd00299">
    <property type="entry name" value="GST_C_family"/>
    <property type="match status" value="1"/>
</dbReference>
<name>A0AAD6C839_9EURO</name>
<feature type="domain" description="GST N-terminal" evidence="2">
    <location>
        <begin position="387"/>
        <end position="465"/>
    </location>
</feature>
<dbReference type="Gene3D" id="1.20.1050.10">
    <property type="match status" value="1"/>
</dbReference>
<dbReference type="InterPro" id="IPR036282">
    <property type="entry name" value="Glutathione-S-Trfase_C_sf"/>
</dbReference>
<feature type="region of interest" description="Disordered" evidence="1">
    <location>
        <begin position="208"/>
        <end position="228"/>
    </location>
</feature>
<gene>
    <name evidence="4" type="ORF">N7458_005336</name>
</gene>
<reference evidence="4" key="1">
    <citation type="submission" date="2022-12" db="EMBL/GenBank/DDBJ databases">
        <authorList>
            <person name="Petersen C."/>
        </authorList>
    </citation>
    <scope>NUCLEOTIDE SEQUENCE</scope>
    <source>
        <strain evidence="4">IBT 16125</strain>
    </source>
</reference>
<evidence type="ECO:0000259" key="2">
    <source>
        <dbReference type="PROSITE" id="PS50404"/>
    </source>
</evidence>
<dbReference type="PROSITE" id="PS50404">
    <property type="entry name" value="GST_NTER"/>
    <property type="match status" value="1"/>
</dbReference>
<dbReference type="RefSeq" id="XP_056767336.1">
    <property type="nucleotide sequence ID" value="XM_056908718.1"/>
</dbReference>
<keyword evidence="5" id="KW-1185">Reference proteome</keyword>
<organism evidence="4 5">
    <name type="scientific">Penicillium daleae</name>
    <dbReference type="NCBI Taxonomy" id="63821"/>
    <lineage>
        <taxon>Eukaryota</taxon>
        <taxon>Fungi</taxon>
        <taxon>Dikarya</taxon>
        <taxon>Ascomycota</taxon>
        <taxon>Pezizomycotina</taxon>
        <taxon>Eurotiomycetes</taxon>
        <taxon>Eurotiomycetidae</taxon>
        <taxon>Eurotiales</taxon>
        <taxon>Aspergillaceae</taxon>
        <taxon>Penicillium</taxon>
    </lineage>
</organism>
<dbReference type="InterPro" id="IPR050983">
    <property type="entry name" value="GST_Omega/HSP26"/>
</dbReference>
<feature type="domain" description="GST C-terminal" evidence="3">
    <location>
        <begin position="470"/>
        <end position="606"/>
    </location>
</feature>
<evidence type="ECO:0000259" key="3">
    <source>
        <dbReference type="PROSITE" id="PS50405"/>
    </source>
</evidence>
<feature type="compositionally biased region" description="Polar residues" evidence="1">
    <location>
        <begin position="9"/>
        <end position="24"/>
    </location>
</feature>
<evidence type="ECO:0008006" key="6">
    <source>
        <dbReference type="Google" id="ProtNLM"/>
    </source>
</evidence>
<dbReference type="Gene3D" id="3.40.30.10">
    <property type="entry name" value="Glutaredoxin"/>
    <property type="match status" value="1"/>
</dbReference>
<dbReference type="PROSITE" id="PS50405">
    <property type="entry name" value="GST_CTER"/>
    <property type="match status" value="1"/>
</dbReference>
<dbReference type="InterPro" id="IPR036249">
    <property type="entry name" value="Thioredoxin-like_sf"/>
</dbReference>
<comment type="caution">
    <text evidence="4">The sequence shown here is derived from an EMBL/GenBank/DDBJ whole genome shotgun (WGS) entry which is preliminary data.</text>
</comment>
<dbReference type="InterPro" id="IPR004045">
    <property type="entry name" value="Glutathione_S-Trfase_N"/>
</dbReference>
<dbReference type="SUPFAM" id="SSF52833">
    <property type="entry name" value="Thioredoxin-like"/>
    <property type="match status" value="1"/>
</dbReference>
<dbReference type="GO" id="GO:0005737">
    <property type="term" value="C:cytoplasm"/>
    <property type="evidence" value="ECO:0007669"/>
    <property type="project" value="TreeGrafter"/>
</dbReference>
<reference evidence="4" key="2">
    <citation type="journal article" date="2023" name="IMA Fungus">
        <title>Comparative genomic study of the Penicillium genus elucidates a diverse pangenome and 15 lateral gene transfer events.</title>
        <authorList>
            <person name="Petersen C."/>
            <person name="Sorensen T."/>
            <person name="Nielsen M.R."/>
            <person name="Sondergaard T.E."/>
            <person name="Sorensen J.L."/>
            <person name="Fitzpatrick D.A."/>
            <person name="Frisvad J.C."/>
            <person name="Nielsen K.L."/>
        </authorList>
    </citation>
    <scope>NUCLEOTIDE SEQUENCE</scope>
    <source>
        <strain evidence="4">IBT 16125</strain>
    </source>
</reference>
<feature type="compositionally biased region" description="Polar residues" evidence="1">
    <location>
        <begin position="62"/>
        <end position="78"/>
    </location>
</feature>
<feature type="compositionally biased region" description="Pro residues" evidence="1">
    <location>
        <begin position="37"/>
        <end position="46"/>
    </location>
</feature>
<dbReference type="EMBL" id="JAPVEA010000005">
    <property type="protein sequence ID" value="KAJ5454380.1"/>
    <property type="molecule type" value="Genomic_DNA"/>
</dbReference>
<dbReference type="PANTHER" id="PTHR43968">
    <property type="match status" value="1"/>
</dbReference>
<dbReference type="PANTHER" id="PTHR43968:SF6">
    <property type="entry name" value="GLUTATHIONE S-TRANSFERASE OMEGA"/>
    <property type="match status" value="1"/>
</dbReference>
<dbReference type="Pfam" id="PF13417">
    <property type="entry name" value="GST_N_3"/>
    <property type="match status" value="1"/>
</dbReference>
<proteinExistence type="predicted"/>
<accession>A0AAD6C839</accession>
<dbReference type="InterPro" id="IPR040079">
    <property type="entry name" value="Glutathione_S-Trfase"/>
</dbReference>
<dbReference type="CDD" id="cd00570">
    <property type="entry name" value="GST_N_family"/>
    <property type="match status" value="1"/>
</dbReference>
<dbReference type="InterPro" id="IPR010987">
    <property type="entry name" value="Glutathione-S-Trfase_C-like"/>
</dbReference>
<evidence type="ECO:0000313" key="4">
    <source>
        <dbReference type="EMBL" id="KAJ5454380.1"/>
    </source>
</evidence>
<dbReference type="AlphaFoldDB" id="A0AAD6C839"/>